<evidence type="ECO:0000313" key="2">
    <source>
        <dbReference type="EMBL" id="GAA4001452.1"/>
    </source>
</evidence>
<evidence type="ECO:0008006" key="4">
    <source>
        <dbReference type="Google" id="ProtNLM"/>
    </source>
</evidence>
<feature type="transmembrane region" description="Helical" evidence="1">
    <location>
        <begin position="142"/>
        <end position="165"/>
    </location>
</feature>
<feature type="transmembrane region" description="Helical" evidence="1">
    <location>
        <begin position="116"/>
        <end position="136"/>
    </location>
</feature>
<sequence>MTTAPDSSLPSAPEIDDSQRAPVRPREVLISFWAWIAAAALEVVLIPLVLADGHLLTDEALDEERAGAVLRGDTVQLDSGVVRFGAGVVIGVVCVAVLALAAAYVWFALRMLAGRGWARAVLIGLTVITAVSSFWVETDWHGMSIVGLSVFATLLMVMPTANAYFAESRKQGQR</sequence>
<evidence type="ECO:0000256" key="1">
    <source>
        <dbReference type="SAM" id="Phobius"/>
    </source>
</evidence>
<comment type="caution">
    <text evidence="2">The sequence shown here is derived from an EMBL/GenBank/DDBJ whole genome shotgun (WGS) entry which is preliminary data.</text>
</comment>
<keyword evidence="3" id="KW-1185">Reference proteome</keyword>
<reference evidence="3" key="1">
    <citation type="journal article" date="2019" name="Int. J. Syst. Evol. Microbiol.">
        <title>The Global Catalogue of Microorganisms (GCM) 10K type strain sequencing project: providing services to taxonomists for standard genome sequencing and annotation.</title>
        <authorList>
            <consortium name="The Broad Institute Genomics Platform"/>
            <consortium name="The Broad Institute Genome Sequencing Center for Infectious Disease"/>
            <person name="Wu L."/>
            <person name="Ma J."/>
        </authorList>
    </citation>
    <scope>NUCLEOTIDE SEQUENCE [LARGE SCALE GENOMIC DNA]</scope>
    <source>
        <strain evidence="3">JCM 17342</strain>
    </source>
</reference>
<proteinExistence type="predicted"/>
<name>A0ABP7RS25_9PSEU</name>
<gene>
    <name evidence="2" type="ORF">GCM10022247_22630</name>
</gene>
<dbReference type="RefSeq" id="WP_344873544.1">
    <property type="nucleotide sequence ID" value="NZ_BAABAL010000006.1"/>
</dbReference>
<feature type="transmembrane region" description="Helical" evidence="1">
    <location>
        <begin position="84"/>
        <end position="109"/>
    </location>
</feature>
<accession>A0ABP7RS25</accession>
<keyword evidence="1" id="KW-0812">Transmembrane</keyword>
<keyword evidence="1" id="KW-0472">Membrane</keyword>
<protein>
    <recommendedName>
        <fullName evidence="4">Integral membrane protein</fullName>
    </recommendedName>
</protein>
<keyword evidence="1" id="KW-1133">Transmembrane helix</keyword>
<organism evidence="2 3">
    <name type="scientific">Allokutzneria multivorans</name>
    <dbReference type="NCBI Taxonomy" id="1142134"/>
    <lineage>
        <taxon>Bacteria</taxon>
        <taxon>Bacillati</taxon>
        <taxon>Actinomycetota</taxon>
        <taxon>Actinomycetes</taxon>
        <taxon>Pseudonocardiales</taxon>
        <taxon>Pseudonocardiaceae</taxon>
        <taxon>Allokutzneria</taxon>
    </lineage>
</organism>
<dbReference type="EMBL" id="BAABAL010000006">
    <property type="protein sequence ID" value="GAA4001452.1"/>
    <property type="molecule type" value="Genomic_DNA"/>
</dbReference>
<dbReference type="Proteomes" id="UP001501747">
    <property type="component" value="Unassembled WGS sequence"/>
</dbReference>
<evidence type="ECO:0000313" key="3">
    <source>
        <dbReference type="Proteomes" id="UP001501747"/>
    </source>
</evidence>
<feature type="transmembrane region" description="Helical" evidence="1">
    <location>
        <begin position="28"/>
        <end position="50"/>
    </location>
</feature>